<accession>A0A6J5KU29</accession>
<evidence type="ECO:0000313" key="2">
    <source>
        <dbReference type="EMBL" id="CAB4125441.1"/>
    </source>
</evidence>
<proteinExistence type="predicted"/>
<name>A0A6J5KU29_9CAUD</name>
<sequence>MLFVYLHIEILKQKRVMSLEQIKCTRCKNDMPKLRLDNYGYDFCVSCSDVKPKVGRIRVIGEGDYTVTELDILDQDTARRLQELENNSRGVRNVPLEILNFDEDEMSDDSRAISEATDKALEGELEIDEDDLEGLDDLEDVEGLELEDEDDE</sequence>
<organism evidence="2">
    <name type="scientific">uncultured Caudovirales phage</name>
    <dbReference type="NCBI Taxonomy" id="2100421"/>
    <lineage>
        <taxon>Viruses</taxon>
        <taxon>Duplodnaviria</taxon>
        <taxon>Heunggongvirae</taxon>
        <taxon>Uroviricota</taxon>
        <taxon>Caudoviricetes</taxon>
        <taxon>Peduoviridae</taxon>
        <taxon>Maltschvirus</taxon>
        <taxon>Maltschvirus maltsch</taxon>
    </lineage>
</organism>
<dbReference type="EMBL" id="LR796188">
    <property type="protein sequence ID" value="CAB4125441.1"/>
    <property type="molecule type" value="Genomic_DNA"/>
</dbReference>
<evidence type="ECO:0000256" key="1">
    <source>
        <dbReference type="SAM" id="MobiDB-lite"/>
    </source>
</evidence>
<feature type="region of interest" description="Disordered" evidence="1">
    <location>
        <begin position="124"/>
        <end position="152"/>
    </location>
</feature>
<reference evidence="2" key="1">
    <citation type="submission" date="2020-04" db="EMBL/GenBank/DDBJ databases">
        <authorList>
            <person name="Chiriac C."/>
            <person name="Salcher M."/>
            <person name="Ghai R."/>
            <person name="Kavagutti S V."/>
        </authorList>
    </citation>
    <scope>NUCLEOTIDE SEQUENCE</scope>
</reference>
<gene>
    <name evidence="2" type="ORF">UFOVP54_140</name>
</gene>
<protein>
    <submittedName>
        <fullName evidence="2">Uncharacterized protein</fullName>
    </submittedName>
</protein>